<reference evidence="3" key="2">
    <citation type="journal article" date="2018" name="Nat. Commun.">
        <title>Extreme sensitivity to ultraviolet light in the fungal pathogen causing white-nose syndrome of bats.</title>
        <authorList>
            <person name="Palmer J.M."/>
            <person name="Drees K.P."/>
            <person name="Foster J.T."/>
            <person name="Lindner D.L."/>
        </authorList>
    </citation>
    <scope>NUCLEOTIDE SEQUENCE [LARGE SCALE GENOMIC DNA]</scope>
    <source>
        <strain evidence="3">UAMH 10579</strain>
    </source>
</reference>
<keyword evidence="3" id="KW-1185">Reference proteome</keyword>
<feature type="transmembrane region" description="Helical" evidence="1">
    <location>
        <begin position="22"/>
        <end position="43"/>
    </location>
</feature>
<dbReference type="AlphaFoldDB" id="A0A1B8GQT8"/>
<dbReference type="GeneID" id="28837180"/>
<keyword evidence="1" id="KW-0812">Transmembrane</keyword>
<proteinExistence type="predicted"/>
<keyword evidence="1" id="KW-1133">Transmembrane helix</keyword>
<gene>
    <name evidence="2" type="ORF">VE01_03794</name>
</gene>
<accession>A0A1B8GQT8</accession>
<evidence type="ECO:0000313" key="2">
    <source>
        <dbReference type="EMBL" id="OBT98195.1"/>
    </source>
</evidence>
<dbReference type="EMBL" id="KV460218">
    <property type="protein sequence ID" value="OBT98195.1"/>
    <property type="molecule type" value="Genomic_DNA"/>
</dbReference>
<organism evidence="2 3">
    <name type="scientific">Pseudogymnoascus verrucosus</name>
    <dbReference type="NCBI Taxonomy" id="342668"/>
    <lineage>
        <taxon>Eukaryota</taxon>
        <taxon>Fungi</taxon>
        <taxon>Dikarya</taxon>
        <taxon>Ascomycota</taxon>
        <taxon>Pezizomycotina</taxon>
        <taxon>Leotiomycetes</taxon>
        <taxon>Thelebolales</taxon>
        <taxon>Thelebolaceae</taxon>
        <taxon>Pseudogymnoascus</taxon>
    </lineage>
</organism>
<protein>
    <submittedName>
        <fullName evidence="2">Uncharacterized protein</fullName>
    </submittedName>
</protein>
<name>A0A1B8GQT8_9PEZI</name>
<reference evidence="2 3" key="1">
    <citation type="submission" date="2016-03" db="EMBL/GenBank/DDBJ databases">
        <title>Comparative genomics of Pseudogymnoascus destructans, the fungus causing white-nose syndrome of bats.</title>
        <authorList>
            <person name="Palmer J.M."/>
            <person name="Drees K.P."/>
            <person name="Foster J.T."/>
            <person name="Lindner D.L."/>
        </authorList>
    </citation>
    <scope>NUCLEOTIDE SEQUENCE [LARGE SCALE GENOMIC DNA]</scope>
    <source>
        <strain evidence="2 3">UAMH 10579</strain>
    </source>
</reference>
<evidence type="ECO:0000313" key="3">
    <source>
        <dbReference type="Proteomes" id="UP000091956"/>
    </source>
</evidence>
<feature type="transmembrane region" description="Helical" evidence="1">
    <location>
        <begin position="142"/>
        <end position="161"/>
    </location>
</feature>
<dbReference type="OrthoDB" id="4160064at2759"/>
<evidence type="ECO:0000256" key="1">
    <source>
        <dbReference type="SAM" id="Phobius"/>
    </source>
</evidence>
<dbReference type="RefSeq" id="XP_018131928.1">
    <property type="nucleotide sequence ID" value="XM_018273276.2"/>
</dbReference>
<keyword evidence="1" id="KW-0472">Membrane</keyword>
<sequence length="164" mass="17201">MESDSASQFVPQEPQPTFMTKAFITALADVRLLVGATAIILPLPSASMFGLPIASASRSIGQFYGARELAIGGLLFASYSSYMKSSKEDGIPLKATRDATNATIVERKEALKNVLWACLLIDTIDLGSIAVNAFRGEIGLRAMWMGGGAGVAGVVFAASALRAL</sequence>
<dbReference type="Proteomes" id="UP000091956">
    <property type="component" value="Unassembled WGS sequence"/>
</dbReference>